<accession>A0A4Q4MEG4</accession>
<protein>
    <submittedName>
        <fullName evidence="1">Uncharacterized protein</fullName>
    </submittedName>
</protein>
<evidence type="ECO:0000313" key="2">
    <source>
        <dbReference type="Proteomes" id="UP000292402"/>
    </source>
</evidence>
<proteinExistence type="predicted"/>
<dbReference type="EMBL" id="PDXA01000025">
    <property type="protein sequence ID" value="RYN47699.1"/>
    <property type="molecule type" value="Genomic_DNA"/>
</dbReference>
<dbReference type="AlphaFoldDB" id="A0A4Q4MEG4"/>
<organism evidence="1 2">
    <name type="scientific">Alternaria tenuissima</name>
    <dbReference type="NCBI Taxonomy" id="119927"/>
    <lineage>
        <taxon>Eukaryota</taxon>
        <taxon>Fungi</taxon>
        <taxon>Dikarya</taxon>
        <taxon>Ascomycota</taxon>
        <taxon>Pezizomycotina</taxon>
        <taxon>Dothideomycetes</taxon>
        <taxon>Pleosporomycetidae</taxon>
        <taxon>Pleosporales</taxon>
        <taxon>Pleosporineae</taxon>
        <taxon>Pleosporaceae</taxon>
        <taxon>Alternaria</taxon>
        <taxon>Alternaria sect. Alternaria</taxon>
        <taxon>Alternaria alternata complex</taxon>
    </lineage>
</organism>
<evidence type="ECO:0000313" key="1">
    <source>
        <dbReference type="EMBL" id="RYN47699.1"/>
    </source>
</evidence>
<comment type="caution">
    <text evidence="1">The sequence shown here is derived from an EMBL/GenBank/DDBJ whole genome shotgun (WGS) entry which is preliminary data.</text>
</comment>
<reference evidence="2" key="1">
    <citation type="journal article" date="2019" name="bioRxiv">
        <title>Genomics, evolutionary history and diagnostics of the Alternaria alternata species group including apple and Asian pear pathotypes.</title>
        <authorList>
            <person name="Armitage A.D."/>
            <person name="Cockerton H.M."/>
            <person name="Sreenivasaprasad S."/>
            <person name="Woodhall J.W."/>
            <person name="Lane C.R."/>
            <person name="Harrison R.J."/>
            <person name="Clarkson J.P."/>
        </authorList>
    </citation>
    <scope>NUCLEOTIDE SEQUENCE [LARGE SCALE GENOMIC DNA]</scope>
    <source>
        <strain evidence="2">FERA 1082</strain>
    </source>
</reference>
<gene>
    <name evidence="1" type="ORF">AA0114_g7567</name>
</gene>
<sequence>MAEWRISDQCPLRELGGLDHERCAALHNHIVELGWVQRGFALDSLDRRTWWECYGGDAVLAGVSDRLDATVVSFLKAAWHGYAIEPASKHHLFHRYLACLCSPEELWENVNYAEDEDGSNKRRFVTLYWAVWALGATHPLGLVLDQDEFTAMQHMSIHDADITMNSRQMWLPLEMILDGFIDMIDQGKILAVQDDYDGEQERTEPWIMPSYTERDLEDTIQAFEHLVDAIHTRMPSQPQNTRQGLLDLVVGGDVESLPSKSFAHRFLTRCSKPAFTYIAPGLSIAQHQPSAPAPGQVEPNKPYPLLLFSSTDPAYQETRRTPWGEDMRISPFAFEFDHVSSYPAGLYLTETNPHGTHPFEDGSKIILPFTLGSNAFARTSDGALIGENVRRAGDDGAIGIEPKSTELYQLGFNHFIASHDVQLRYVLERWVEMVERGKWQVDQDDVGGIEKWGEADTEANWSDYQLLMSW</sequence>
<dbReference type="Proteomes" id="UP000292402">
    <property type="component" value="Unassembled WGS sequence"/>
</dbReference>
<name>A0A4Q4MEG4_9PLEO</name>